<feature type="domain" description="TnsA endonuclease N-terminal" evidence="2">
    <location>
        <begin position="43"/>
        <end position="139"/>
    </location>
</feature>
<dbReference type="InterPro" id="IPR014833">
    <property type="entry name" value="TnsA_N"/>
</dbReference>
<accession>A0A168PJ98</accession>
<dbReference type="Proteomes" id="UP000077407">
    <property type="component" value="Unassembled WGS sequence"/>
</dbReference>
<dbReference type="InterPro" id="IPR011335">
    <property type="entry name" value="Restrct_endonuc-II-like"/>
</dbReference>
<evidence type="ECO:0000313" key="3">
    <source>
        <dbReference type="EMBL" id="OAA87814.1"/>
    </source>
</evidence>
<dbReference type="GO" id="GO:0003676">
    <property type="term" value="F:nucleic acid binding"/>
    <property type="evidence" value="ECO:0007669"/>
    <property type="project" value="InterPro"/>
</dbReference>
<dbReference type="Gene3D" id="1.10.10.10">
    <property type="entry name" value="Winged helix-like DNA-binding domain superfamily/Winged helix DNA-binding domain"/>
    <property type="match status" value="1"/>
</dbReference>
<reference evidence="3 4" key="1">
    <citation type="journal article" date="2015" name="Biotechnol. Bioeng.">
        <title>Genome sequence and phenotypic characterization of Caulobacter segnis.</title>
        <authorList>
            <person name="Patel S."/>
            <person name="Fletcher B."/>
            <person name="Scott D.C."/>
            <person name="Ely B."/>
        </authorList>
    </citation>
    <scope>NUCLEOTIDE SEQUENCE [LARGE SCALE GENOMIC DNA]</scope>
    <source>
        <strain evidence="3 4">ERI-2</strain>
    </source>
</reference>
<sequence>MSLKVTTFSSKGRVTRIYGYKTKRIHHIQSDNQLRVFLILEWNESVKDIEENVELKDLEIIINDVENLRLDKFTDKETGKLYQLHTNFLVTIKRSNIEEQVAISVKGLSELKRKTVIEKMEIERRYWNSKGILFYVVTEKQIDKQFVDNIKWVRETLMDRGIKDKRELAESLCYFLQENRERKLNEVLEKFDTNVGANEGTALFIFRYLIGIKEIAVDMEKSINLDEIISILIKF</sequence>
<evidence type="ECO:0000313" key="4">
    <source>
        <dbReference type="Proteomes" id="UP000077407"/>
    </source>
</evidence>
<dbReference type="SUPFAM" id="SSF52980">
    <property type="entry name" value="Restriction endonuclease-like"/>
    <property type="match status" value="1"/>
</dbReference>
<dbReference type="Pfam" id="PF08722">
    <property type="entry name" value="Tn7_TnsA-like_N"/>
    <property type="match status" value="1"/>
</dbReference>
<feature type="domain" description="TnsA endonuclease C-terminal" evidence="1">
    <location>
        <begin position="141"/>
        <end position="219"/>
    </location>
</feature>
<dbReference type="EMBL" id="LITT01000019">
    <property type="protein sequence ID" value="OAA87814.1"/>
    <property type="molecule type" value="Genomic_DNA"/>
</dbReference>
<dbReference type="InterPro" id="IPR011856">
    <property type="entry name" value="tRNA_endonuc-like_dom_sf"/>
</dbReference>
<proteinExistence type="predicted"/>
<dbReference type="PATRIC" id="fig|1538.10.peg.2374"/>
<dbReference type="CDD" id="cd22362">
    <property type="entry name" value="TnsA_endonuclease-like"/>
    <property type="match status" value="1"/>
</dbReference>
<comment type="caution">
    <text evidence="3">The sequence shown here is derived from an EMBL/GenBank/DDBJ whole genome shotgun (WGS) entry which is preliminary data.</text>
</comment>
<dbReference type="InterPro" id="IPR014832">
    <property type="entry name" value="TnsA_C"/>
</dbReference>
<gene>
    <name evidence="3" type="primary">tnsA_2</name>
    <name evidence="3" type="ORF">WY13_01929</name>
</gene>
<protein>
    <submittedName>
        <fullName evidence="3">Transposon Tn7 transposition protein TnsA</fullName>
    </submittedName>
</protein>
<evidence type="ECO:0000259" key="2">
    <source>
        <dbReference type="Pfam" id="PF08722"/>
    </source>
</evidence>
<name>A0A168PJ98_9CLOT</name>
<organism evidence="3 4">
    <name type="scientific">Clostridium ljungdahlii</name>
    <dbReference type="NCBI Taxonomy" id="1538"/>
    <lineage>
        <taxon>Bacteria</taxon>
        <taxon>Bacillati</taxon>
        <taxon>Bacillota</taxon>
        <taxon>Clostridia</taxon>
        <taxon>Eubacteriales</taxon>
        <taxon>Clostridiaceae</taxon>
        <taxon>Clostridium</taxon>
    </lineage>
</organism>
<dbReference type="RefSeq" id="WP_063555413.1">
    <property type="nucleotide sequence ID" value="NZ_LITT01000019.1"/>
</dbReference>
<dbReference type="AlphaFoldDB" id="A0A168PJ98"/>
<evidence type="ECO:0000259" key="1">
    <source>
        <dbReference type="Pfam" id="PF08721"/>
    </source>
</evidence>
<dbReference type="Pfam" id="PF08721">
    <property type="entry name" value="Tn7_Tnp_TnsA_C"/>
    <property type="match status" value="1"/>
</dbReference>
<dbReference type="Gene3D" id="3.40.1350.10">
    <property type="match status" value="1"/>
</dbReference>
<dbReference type="InterPro" id="IPR036388">
    <property type="entry name" value="WH-like_DNA-bd_sf"/>
</dbReference>